<dbReference type="InterPro" id="IPR003356">
    <property type="entry name" value="DNA_methylase_A-5"/>
</dbReference>
<dbReference type="GO" id="GO:0003677">
    <property type="term" value="F:DNA binding"/>
    <property type="evidence" value="ECO:0007669"/>
    <property type="project" value="InterPro"/>
</dbReference>
<dbReference type="Gene3D" id="3.40.50.150">
    <property type="entry name" value="Vaccinia Virus protein VP39"/>
    <property type="match status" value="1"/>
</dbReference>
<evidence type="ECO:0000259" key="1">
    <source>
        <dbReference type="Pfam" id="PF02384"/>
    </source>
</evidence>
<dbReference type="SUPFAM" id="SSF53335">
    <property type="entry name" value="S-adenosyl-L-methionine-dependent methyltransferases"/>
    <property type="match status" value="1"/>
</dbReference>
<dbReference type="Proteomes" id="UP000548476">
    <property type="component" value="Unassembled WGS sequence"/>
</dbReference>
<dbReference type="GO" id="GO:0008170">
    <property type="term" value="F:N-methyltransferase activity"/>
    <property type="evidence" value="ECO:0007669"/>
    <property type="project" value="InterPro"/>
</dbReference>
<evidence type="ECO:0000313" key="2">
    <source>
        <dbReference type="EMBL" id="MBB6037001.1"/>
    </source>
</evidence>
<organism evidence="2 3">
    <name type="scientific">Phytomonospora endophytica</name>
    <dbReference type="NCBI Taxonomy" id="714109"/>
    <lineage>
        <taxon>Bacteria</taxon>
        <taxon>Bacillati</taxon>
        <taxon>Actinomycetota</taxon>
        <taxon>Actinomycetes</taxon>
        <taxon>Micromonosporales</taxon>
        <taxon>Micromonosporaceae</taxon>
        <taxon>Phytomonospora</taxon>
    </lineage>
</organism>
<feature type="domain" description="DNA methylase adenine-specific" evidence="1">
    <location>
        <begin position="145"/>
        <end position="348"/>
    </location>
</feature>
<dbReference type="Gene3D" id="1.10.10.10">
    <property type="entry name" value="Winged helix-like DNA-binding domain superfamily/Winged helix DNA-binding domain"/>
    <property type="match status" value="1"/>
</dbReference>
<comment type="caution">
    <text evidence="2">The sequence shown here is derived from an EMBL/GenBank/DDBJ whole genome shotgun (WGS) entry which is preliminary data.</text>
</comment>
<dbReference type="InterPro" id="IPR052916">
    <property type="entry name" value="Type-I_RE_MTase_Subunit"/>
</dbReference>
<keyword evidence="3" id="KW-1185">Reference proteome</keyword>
<dbReference type="AlphaFoldDB" id="A0A841FI28"/>
<dbReference type="InterPro" id="IPR029063">
    <property type="entry name" value="SAM-dependent_MTases_sf"/>
</dbReference>
<dbReference type="PANTHER" id="PTHR42998:SF1">
    <property type="entry name" value="TYPE I RESTRICTION ENZYME HINDI METHYLASE SUBUNIT"/>
    <property type="match status" value="1"/>
</dbReference>
<dbReference type="InterPro" id="IPR036388">
    <property type="entry name" value="WH-like_DNA-bd_sf"/>
</dbReference>
<proteinExistence type="predicted"/>
<dbReference type="PANTHER" id="PTHR42998">
    <property type="entry name" value="TYPE I RESTRICTION ENZYME HINDVIIP M PROTEIN-RELATED"/>
    <property type="match status" value="1"/>
</dbReference>
<dbReference type="RefSeq" id="WP_184789840.1">
    <property type="nucleotide sequence ID" value="NZ_BONT01000072.1"/>
</dbReference>
<protein>
    <recommendedName>
        <fullName evidence="1">DNA methylase adenine-specific domain-containing protein</fullName>
    </recommendedName>
</protein>
<dbReference type="PRINTS" id="PR00507">
    <property type="entry name" value="N12N6MTFRASE"/>
</dbReference>
<sequence>MPHATMITAADIARLANVTRATVSHWRRRHEDFPDPSGGTAASPAYDREQVVSWLRRRRRLPALSRAEQLWASLRRRVDHSTVPTLAALLLHLETGGPRPFDVDESWTGLAAEVAPVAAERGARRLFAELHGRMLATVAPRATQTPPELAALMAAVAGPRPAVLDPACGSGNLLAAALDAGAGRVLGRESDPGLAALTGVRLAFDGGLGEIHAAPGIGEAPGERVAASAVVCHPPFKERAAVARGADPRWTFGRPPRNESELAWLQHCLWLTEPGGPVVVLLPPAVASRPSGRAIRAELLRRGALRAVVGLPPGAAAPAHLGLHLWILVAPGADDAPQRTLFVDGSACADGREIAWKRLSELVLPAWREFAATGEVPASGMRLAVASSALLEGAVDLTPSLHVSHQPLGAEVVASMADGLAEGLDQRLRAFRKDLARLRFAASEAGAARSEASVAELEQDGSLAILRAEVPQVGDIVLRGVGERREPTVITAANAEAAGSRFVLRPVPVRLDSLFLAGFLGGPANKALLDRGPALTGEIVRRLTVPRIPVAEQRALGRAFAMLRDFAESAEQITAMGTALRRTVEDGLATGVLEPG</sequence>
<evidence type="ECO:0000313" key="3">
    <source>
        <dbReference type="Proteomes" id="UP000548476"/>
    </source>
</evidence>
<gene>
    <name evidence="2" type="ORF">HNR73_004874</name>
</gene>
<dbReference type="EMBL" id="JACHGT010000011">
    <property type="protein sequence ID" value="MBB6037001.1"/>
    <property type="molecule type" value="Genomic_DNA"/>
</dbReference>
<dbReference type="Pfam" id="PF02384">
    <property type="entry name" value="N6_Mtase"/>
    <property type="match status" value="1"/>
</dbReference>
<accession>A0A841FI28</accession>
<name>A0A841FI28_9ACTN</name>
<reference evidence="2 3" key="1">
    <citation type="submission" date="2020-08" db="EMBL/GenBank/DDBJ databases">
        <title>Genomic Encyclopedia of Type Strains, Phase IV (KMG-IV): sequencing the most valuable type-strain genomes for metagenomic binning, comparative biology and taxonomic classification.</title>
        <authorList>
            <person name="Goeker M."/>
        </authorList>
    </citation>
    <scope>NUCLEOTIDE SEQUENCE [LARGE SCALE GENOMIC DNA]</scope>
    <source>
        <strain evidence="2 3">YIM 65646</strain>
    </source>
</reference>